<proteinExistence type="predicted"/>
<evidence type="ECO:0000313" key="5">
    <source>
        <dbReference type="EMBL" id="MDO6966332.1"/>
    </source>
</evidence>
<dbReference type="Proteomes" id="UP001174932">
    <property type="component" value="Unassembled WGS sequence"/>
</dbReference>
<dbReference type="Pfam" id="PF08548">
    <property type="entry name" value="Peptidase_M10_C"/>
    <property type="match status" value="1"/>
</dbReference>
<evidence type="ECO:0000256" key="3">
    <source>
        <dbReference type="ARBA" id="ARBA00022737"/>
    </source>
</evidence>
<comment type="caution">
    <text evidence="5">The sequence shown here is derived from an EMBL/GenBank/DDBJ whole genome shotgun (WGS) entry which is preliminary data.</text>
</comment>
<evidence type="ECO:0000313" key="6">
    <source>
        <dbReference type="Proteomes" id="UP001174932"/>
    </source>
</evidence>
<comment type="subcellular location">
    <subcellularLocation>
        <location evidence="1">Secreted</location>
    </subcellularLocation>
</comment>
<organism evidence="5 6">
    <name type="scientific">Rhizobium alvei</name>
    <dbReference type="NCBI Taxonomy" id="1132659"/>
    <lineage>
        <taxon>Bacteria</taxon>
        <taxon>Pseudomonadati</taxon>
        <taxon>Pseudomonadota</taxon>
        <taxon>Alphaproteobacteria</taxon>
        <taxon>Hyphomicrobiales</taxon>
        <taxon>Rhizobiaceae</taxon>
        <taxon>Rhizobium/Agrobacterium group</taxon>
        <taxon>Rhizobium</taxon>
    </lineage>
</organism>
<keyword evidence="3" id="KW-0677">Repeat</keyword>
<feature type="domain" description="Peptidase M10 serralysin C-terminal" evidence="4">
    <location>
        <begin position="4"/>
        <end position="59"/>
    </location>
</feature>
<evidence type="ECO:0000259" key="4">
    <source>
        <dbReference type="Pfam" id="PF08548"/>
    </source>
</evidence>
<accession>A0ABT8YRU5</accession>
<reference evidence="5" key="2">
    <citation type="submission" date="2023-07" db="EMBL/GenBank/DDBJ databases">
        <authorList>
            <person name="Shen H."/>
        </authorList>
    </citation>
    <scope>NUCLEOTIDE SEQUENCE</scope>
    <source>
        <strain evidence="5">TNR-22</strain>
    </source>
</reference>
<dbReference type="RefSeq" id="WP_304378365.1">
    <property type="nucleotide sequence ID" value="NZ_JAUOZU010000017.1"/>
</dbReference>
<keyword evidence="2" id="KW-0964">Secreted</keyword>
<dbReference type="InterPro" id="IPR013858">
    <property type="entry name" value="Peptidase_M10B_C"/>
</dbReference>
<dbReference type="EMBL" id="JAUOZU010000017">
    <property type="protein sequence ID" value="MDO6966332.1"/>
    <property type="molecule type" value="Genomic_DNA"/>
</dbReference>
<name>A0ABT8YRU5_9HYPH</name>
<evidence type="ECO:0000256" key="1">
    <source>
        <dbReference type="ARBA" id="ARBA00004613"/>
    </source>
</evidence>
<gene>
    <name evidence="5" type="ORF">Q4481_20465</name>
</gene>
<evidence type="ECO:0000256" key="2">
    <source>
        <dbReference type="ARBA" id="ARBA00022525"/>
    </source>
</evidence>
<sequence length="75" mass="8438">MNHVTITDFVKGADKIDLHEFNNLYFIDTLAEVKALPHNDGDNLVFDFSSLQDHTTFTLLGIHKAELSAGDFIFV</sequence>
<reference evidence="5" key="1">
    <citation type="journal article" date="2015" name="Int. J. Syst. Evol. Microbiol.">
        <title>Rhizobium alvei sp. nov., isolated from a freshwater river.</title>
        <authorList>
            <person name="Sheu S.Y."/>
            <person name="Huang H.W."/>
            <person name="Young C.C."/>
            <person name="Chen W.M."/>
        </authorList>
    </citation>
    <scope>NUCLEOTIDE SEQUENCE</scope>
    <source>
        <strain evidence="5">TNR-22</strain>
    </source>
</reference>
<protein>
    <submittedName>
        <fullName evidence="5">M10 family metallopeptidase C-terminal domain-containing protein</fullName>
    </submittedName>
</protein>
<keyword evidence="6" id="KW-1185">Reference proteome</keyword>